<keyword evidence="14" id="KW-1185">Reference proteome</keyword>
<dbReference type="OrthoDB" id="5288003at2"/>
<accession>A0A1Y6BJ46</accession>
<dbReference type="Gene3D" id="3.40.50.1100">
    <property type="match status" value="2"/>
</dbReference>
<dbReference type="Proteomes" id="UP000192907">
    <property type="component" value="Unassembled WGS sequence"/>
</dbReference>
<feature type="domain" description="ACT-like" evidence="12">
    <location>
        <begin position="430"/>
        <end position="501"/>
    </location>
</feature>
<reference evidence="14" key="1">
    <citation type="submission" date="2017-04" db="EMBL/GenBank/DDBJ databases">
        <authorList>
            <person name="Varghese N."/>
            <person name="Submissions S."/>
        </authorList>
    </citation>
    <scope>NUCLEOTIDE SEQUENCE [LARGE SCALE GENOMIC DNA]</scope>
    <source>
        <strain evidence="14">RKEM611</strain>
    </source>
</reference>
<evidence type="ECO:0000313" key="14">
    <source>
        <dbReference type="Proteomes" id="UP000192907"/>
    </source>
</evidence>
<dbReference type="GO" id="GO:0006567">
    <property type="term" value="P:L-threonine catabolic process"/>
    <property type="evidence" value="ECO:0007669"/>
    <property type="project" value="TreeGrafter"/>
</dbReference>
<comment type="pathway">
    <text evidence="3 11">Amino-acid biosynthesis; L-isoleucine biosynthesis; 2-oxobutanoate from L-threonine: step 1/1.</text>
</comment>
<dbReference type="GO" id="GO:0009097">
    <property type="term" value="P:isoleucine biosynthetic process"/>
    <property type="evidence" value="ECO:0007669"/>
    <property type="project" value="UniProtKB-UniRule"/>
</dbReference>
<comment type="similarity">
    <text evidence="4 11">Belongs to the serine/threonine dehydratase family.</text>
</comment>
<keyword evidence="10 11" id="KW-0100">Branched-chain amino acid biosynthesis</keyword>
<dbReference type="GO" id="GO:0030170">
    <property type="term" value="F:pyridoxal phosphate binding"/>
    <property type="evidence" value="ECO:0007669"/>
    <property type="project" value="UniProtKB-ARBA"/>
</dbReference>
<dbReference type="PANTHER" id="PTHR48078">
    <property type="entry name" value="THREONINE DEHYDRATASE, MITOCHONDRIAL-RELATED"/>
    <property type="match status" value="1"/>
</dbReference>
<dbReference type="InterPro" id="IPR005787">
    <property type="entry name" value="Thr_deHydtase_biosynth"/>
</dbReference>
<comment type="catalytic activity">
    <reaction evidence="1 11">
        <text>L-threonine = 2-oxobutanoate + NH4(+)</text>
        <dbReference type="Rhea" id="RHEA:22108"/>
        <dbReference type="ChEBI" id="CHEBI:16763"/>
        <dbReference type="ChEBI" id="CHEBI:28938"/>
        <dbReference type="ChEBI" id="CHEBI:57926"/>
        <dbReference type="EC" id="4.3.1.19"/>
    </reaction>
</comment>
<evidence type="ECO:0000256" key="9">
    <source>
        <dbReference type="ARBA" id="ARBA00023239"/>
    </source>
</evidence>
<dbReference type="PROSITE" id="PS51672">
    <property type="entry name" value="ACT_LIKE"/>
    <property type="match status" value="2"/>
</dbReference>
<evidence type="ECO:0000313" key="13">
    <source>
        <dbReference type="EMBL" id="SMF13968.1"/>
    </source>
</evidence>
<dbReference type="InterPro" id="IPR001721">
    <property type="entry name" value="TD_ACT-like"/>
</dbReference>
<evidence type="ECO:0000256" key="8">
    <source>
        <dbReference type="ARBA" id="ARBA00022898"/>
    </source>
</evidence>
<gene>
    <name evidence="11" type="primary">ilvA</name>
    <name evidence="13" type="ORF">SAMN06296036_105263</name>
</gene>
<evidence type="ECO:0000256" key="4">
    <source>
        <dbReference type="ARBA" id="ARBA00010869"/>
    </source>
</evidence>
<dbReference type="Pfam" id="PF00585">
    <property type="entry name" value="Thr_dehydrat_C"/>
    <property type="match status" value="2"/>
</dbReference>
<keyword evidence="6 11" id="KW-0412">Isoleucine biosynthesis</keyword>
<comment type="cofactor">
    <cofactor evidence="2 11">
        <name>pyridoxal 5'-phosphate</name>
        <dbReference type="ChEBI" id="CHEBI:597326"/>
    </cofactor>
</comment>
<dbReference type="Pfam" id="PF00291">
    <property type="entry name" value="PALP"/>
    <property type="match status" value="1"/>
</dbReference>
<dbReference type="EC" id="4.3.1.19" evidence="11"/>
<dbReference type="NCBIfam" id="NF006674">
    <property type="entry name" value="PRK09224.1"/>
    <property type="match status" value="1"/>
</dbReference>
<dbReference type="InterPro" id="IPR001926">
    <property type="entry name" value="TrpB-like_PALP"/>
</dbReference>
<comment type="function">
    <text evidence="11">Catalyzes the anaerobic formation of alpha-ketobutyrate and ammonia from threonine in a two-step reaction. The first step involved a dehydration of threonine and a production of enamine intermediates (aminocrotonate), which tautomerizes to its imine form (iminobutyrate). Both intermediates are unstable and short-lived. The second step is the nonenzymatic hydrolysis of the enamine/imine intermediates to form 2-ketobutyrate and free ammonia. In the low water environment of the cell, the second step is accelerated by RidA.</text>
</comment>
<keyword evidence="8 11" id="KW-0663">Pyridoxal phosphate</keyword>
<dbReference type="GO" id="GO:0006565">
    <property type="term" value="P:L-serine catabolic process"/>
    <property type="evidence" value="ECO:0007669"/>
    <property type="project" value="TreeGrafter"/>
</dbReference>
<evidence type="ECO:0000256" key="5">
    <source>
        <dbReference type="ARBA" id="ARBA00022605"/>
    </source>
</evidence>
<evidence type="ECO:0000256" key="6">
    <source>
        <dbReference type="ARBA" id="ARBA00022624"/>
    </source>
</evidence>
<evidence type="ECO:0000259" key="12">
    <source>
        <dbReference type="PROSITE" id="PS51672"/>
    </source>
</evidence>
<dbReference type="UniPathway" id="UPA00047">
    <property type="reaction ID" value="UER00054"/>
</dbReference>
<name>A0A1Y6BJ46_9BACT</name>
<dbReference type="STRING" id="1513793.SAMN06296036_105263"/>
<evidence type="ECO:0000256" key="7">
    <source>
        <dbReference type="ARBA" id="ARBA00022737"/>
    </source>
</evidence>
<dbReference type="InterPro" id="IPR036052">
    <property type="entry name" value="TrpB-like_PALP_sf"/>
</dbReference>
<dbReference type="Gene3D" id="3.40.1020.10">
    <property type="entry name" value="Biosynthetic Threonine Deaminase, Domain 3"/>
    <property type="match status" value="1"/>
</dbReference>
<keyword evidence="9 11" id="KW-0456">Lyase</keyword>
<feature type="domain" description="ACT-like" evidence="12">
    <location>
        <begin position="336"/>
        <end position="408"/>
    </location>
</feature>
<dbReference type="CDD" id="cd04907">
    <property type="entry name" value="ACT_ThrD-I_2"/>
    <property type="match status" value="1"/>
</dbReference>
<dbReference type="PANTHER" id="PTHR48078:SF11">
    <property type="entry name" value="THREONINE DEHYDRATASE, MITOCHONDRIAL"/>
    <property type="match status" value="1"/>
</dbReference>
<dbReference type="AlphaFoldDB" id="A0A1Y6BJ46"/>
<evidence type="ECO:0000256" key="1">
    <source>
        <dbReference type="ARBA" id="ARBA00001274"/>
    </source>
</evidence>
<dbReference type="FunFam" id="3.40.50.1100:FF:000005">
    <property type="entry name" value="Threonine dehydratase catabolic"/>
    <property type="match status" value="1"/>
</dbReference>
<evidence type="ECO:0000256" key="11">
    <source>
        <dbReference type="RuleBase" id="RU362012"/>
    </source>
</evidence>
<dbReference type="SUPFAM" id="SSF53686">
    <property type="entry name" value="Tryptophan synthase beta subunit-like PLP-dependent enzymes"/>
    <property type="match status" value="1"/>
</dbReference>
<sequence length="515" mass="57050">MPKPSPLYDELFKEVLKAPIYDLVKHTPLEYARLSSQDVGHELYFKREDLQDIFSFKIRGAYNKIKQLNPEEKAAGVICVSAGNHGQGVALAGRSLGVPVTVVMPVTTPEIKIQGVRSFGASIALHGDSYSDAESHCWQLQKQLGATFIHPFDDPLVIAGQGTTAKEIYSDLPDLDDVFVPVGGGGLLAGMALYLKALRPDIRIIGVEPQESDAMHQSLRHGSVISLGETGTFADGVAVKRVGQLTFDIIRHLVDDWVLVSTDEICSAIEYVYLDTRTILEPAGALSLAGARRYLRQISNSDSKRKVVCINSGANMNFQRMQYVAERILTGDGRESLYGIQLKEKAGSLRKFCHQVLGQQSITEFNYRFSGGQKAYIFVGIANQSTVERRKLARSLDEEGYSWTDLTDNDLAKDHIRHMVGGVQSLPSEQLVSFQFPERPGALMEFLDQMGREWNISLFHYRSQGSDYGRVLMGLQVPPAEEGNFRSFLESIQYPYQLESENAVIGMFLNSGAAV</sequence>
<dbReference type="EMBL" id="FWZT01000005">
    <property type="protein sequence ID" value="SMF13968.1"/>
    <property type="molecule type" value="Genomic_DNA"/>
</dbReference>
<evidence type="ECO:0000256" key="2">
    <source>
        <dbReference type="ARBA" id="ARBA00001933"/>
    </source>
</evidence>
<dbReference type="GO" id="GO:0003941">
    <property type="term" value="F:L-serine ammonia-lyase activity"/>
    <property type="evidence" value="ECO:0007669"/>
    <property type="project" value="TreeGrafter"/>
</dbReference>
<dbReference type="InterPro" id="IPR038110">
    <property type="entry name" value="TD_ACT-like_sf"/>
</dbReference>
<evidence type="ECO:0000256" key="3">
    <source>
        <dbReference type="ARBA" id="ARBA00004810"/>
    </source>
</evidence>
<dbReference type="SUPFAM" id="SSF55021">
    <property type="entry name" value="ACT-like"/>
    <property type="match status" value="2"/>
</dbReference>
<keyword evidence="5 11" id="KW-0028">Amino-acid biosynthesis</keyword>
<evidence type="ECO:0000256" key="10">
    <source>
        <dbReference type="ARBA" id="ARBA00023304"/>
    </source>
</evidence>
<proteinExistence type="inferred from homology"/>
<protein>
    <recommendedName>
        <fullName evidence="11">L-threonine dehydratase</fullName>
        <ecNumber evidence="11">4.3.1.19</ecNumber>
    </recommendedName>
    <alternativeName>
        <fullName evidence="11">Threonine deaminase</fullName>
    </alternativeName>
</protein>
<dbReference type="RefSeq" id="WP_132317185.1">
    <property type="nucleotide sequence ID" value="NZ_FWZT01000005.1"/>
</dbReference>
<dbReference type="FunFam" id="3.40.50.1100:FF:000007">
    <property type="entry name" value="L-threonine dehydratase catabolic TdcB"/>
    <property type="match status" value="1"/>
</dbReference>
<dbReference type="NCBIfam" id="TIGR01124">
    <property type="entry name" value="ilvA_2Cterm"/>
    <property type="match status" value="1"/>
</dbReference>
<dbReference type="InterPro" id="IPR045865">
    <property type="entry name" value="ACT-like_dom_sf"/>
</dbReference>
<keyword evidence="7" id="KW-0677">Repeat</keyword>
<comment type="subunit">
    <text evidence="11">Homotetramer.</text>
</comment>
<dbReference type="InterPro" id="IPR050147">
    <property type="entry name" value="Ser/Thr_Dehydratase"/>
</dbReference>
<dbReference type="CDD" id="cd01562">
    <property type="entry name" value="Thr-dehyd"/>
    <property type="match status" value="1"/>
</dbReference>
<organism evidence="13 14">
    <name type="scientific">Pseudobacteriovorax antillogorgiicola</name>
    <dbReference type="NCBI Taxonomy" id="1513793"/>
    <lineage>
        <taxon>Bacteria</taxon>
        <taxon>Pseudomonadati</taxon>
        <taxon>Bdellovibrionota</taxon>
        <taxon>Oligoflexia</taxon>
        <taxon>Oligoflexales</taxon>
        <taxon>Pseudobacteriovoracaceae</taxon>
        <taxon>Pseudobacteriovorax</taxon>
    </lineage>
</organism>
<dbReference type="GO" id="GO:0004794">
    <property type="term" value="F:threonine deaminase activity"/>
    <property type="evidence" value="ECO:0007669"/>
    <property type="project" value="UniProtKB-UniRule"/>
</dbReference>